<evidence type="ECO:0000256" key="1">
    <source>
        <dbReference type="ARBA" id="ARBA00004651"/>
    </source>
</evidence>
<keyword evidence="2" id="KW-0813">Transport</keyword>
<accession>A0A845QWB3</accession>
<feature type="transmembrane region" description="Helical" evidence="10">
    <location>
        <begin position="290"/>
        <end position="308"/>
    </location>
</feature>
<evidence type="ECO:0000256" key="8">
    <source>
        <dbReference type="ARBA" id="ARBA00023065"/>
    </source>
</evidence>
<evidence type="ECO:0000313" key="12">
    <source>
        <dbReference type="Proteomes" id="UP000467132"/>
    </source>
</evidence>
<feature type="transmembrane region" description="Helical" evidence="10">
    <location>
        <begin position="227"/>
        <end position="254"/>
    </location>
</feature>
<keyword evidence="8" id="KW-0406">Ion transport</keyword>
<dbReference type="OrthoDB" id="9810952at2"/>
<evidence type="ECO:0000256" key="9">
    <source>
        <dbReference type="ARBA" id="ARBA00023136"/>
    </source>
</evidence>
<feature type="transmembrane region" description="Helical" evidence="10">
    <location>
        <begin position="165"/>
        <end position="184"/>
    </location>
</feature>
<evidence type="ECO:0000256" key="7">
    <source>
        <dbReference type="ARBA" id="ARBA00022989"/>
    </source>
</evidence>
<dbReference type="EMBL" id="QXXA01000001">
    <property type="protein sequence ID" value="NBI05448.1"/>
    <property type="molecule type" value="Genomic_DNA"/>
</dbReference>
<dbReference type="Pfam" id="PF02386">
    <property type="entry name" value="TrkH"/>
    <property type="match status" value="1"/>
</dbReference>
<gene>
    <name evidence="11" type="ORF">D3Z33_01090</name>
</gene>
<sequence>MIKIELKNRVNELKSNPAQVLVLGFAALIFIGATLLNLPMASASGKSIGFIDAFFTAASAVCVTGLVVVNTAAHWSLFGKVVILLLIQIGGLGFMTMATLVPLVIGKKITLKDRLIMQEELNQFSLSGVVKLTRYIIISTFVIEGIGTILLSFKFIPEYGIGTGLWYSVFHAISAYCNAGFDIIGNSLESYVTSPIINGTISLLVILGGIGYSVYLDMSSTRQFRKLLLHTKVVLVMTLVLLVIGFVIFLAVEYNNPETIGNLSFGSKVMASFFHSVLPRTAGFNSVSMAGVTNATAFMIIILMFIGGSPGSTAGGIKTTTIGVVILAIISVVRGDSDVKIFARRIPVEIIFRALAVLGIGLLIVIVVTMILSLTETNLERYSFLDITFETVSAFGTVGLSRGLTPHLSDIGRVIIAITMFIGRLGPLTMAFAFAKRRKEKKGLYRYPKERITVG</sequence>
<organism evidence="11 12">
    <name type="scientific">Senegalia massiliensis</name>
    <dbReference type="NCBI Taxonomy" id="1720316"/>
    <lineage>
        <taxon>Bacteria</taxon>
        <taxon>Bacillati</taxon>
        <taxon>Bacillota</taxon>
        <taxon>Clostridia</taxon>
        <taxon>Eubacteriales</taxon>
        <taxon>Clostridiaceae</taxon>
        <taxon>Senegalia</taxon>
    </lineage>
</organism>
<name>A0A845QWB3_9CLOT</name>
<dbReference type="PANTHER" id="PTHR32024:SF1">
    <property type="entry name" value="KTR SYSTEM POTASSIUM UPTAKE PROTEIN B"/>
    <property type="match status" value="1"/>
</dbReference>
<evidence type="ECO:0000256" key="6">
    <source>
        <dbReference type="ARBA" id="ARBA00022958"/>
    </source>
</evidence>
<evidence type="ECO:0000256" key="2">
    <source>
        <dbReference type="ARBA" id="ARBA00022448"/>
    </source>
</evidence>
<feature type="transmembrane region" description="Helical" evidence="10">
    <location>
        <begin position="20"/>
        <end position="41"/>
    </location>
</feature>
<keyword evidence="5 10" id="KW-0812">Transmembrane</keyword>
<dbReference type="GO" id="GO:0015379">
    <property type="term" value="F:potassium:chloride symporter activity"/>
    <property type="evidence" value="ECO:0007669"/>
    <property type="project" value="InterPro"/>
</dbReference>
<feature type="transmembrane region" description="Helical" evidence="10">
    <location>
        <begin position="132"/>
        <end position="153"/>
    </location>
</feature>
<keyword evidence="3" id="KW-1003">Cell membrane</keyword>
<reference evidence="11 12" key="1">
    <citation type="submission" date="2018-08" db="EMBL/GenBank/DDBJ databases">
        <title>Murine metabolic-syndrome-specific gut microbial biobank.</title>
        <authorList>
            <person name="Liu C."/>
        </authorList>
    </citation>
    <scope>NUCLEOTIDE SEQUENCE [LARGE SCALE GENOMIC DNA]</scope>
    <source>
        <strain evidence="11 12">583</strain>
    </source>
</reference>
<dbReference type="RefSeq" id="WP_160195954.1">
    <property type="nucleotide sequence ID" value="NZ_QXXA01000001.1"/>
</dbReference>
<feature type="transmembrane region" description="Helical" evidence="10">
    <location>
        <begin position="414"/>
        <end position="435"/>
    </location>
</feature>
<keyword evidence="12" id="KW-1185">Reference proteome</keyword>
<keyword evidence="4" id="KW-0633">Potassium transport</keyword>
<comment type="caution">
    <text evidence="11">The sequence shown here is derived from an EMBL/GenBank/DDBJ whole genome shotgun (WGS) entry which is preliminary data.</text>
</comment>
<evidence type="ECO:0000256" key="5">
    <source>
        <dbReference type="ARBA" id="ARBA00022692"/>
    </source>
</evidence>
<feature type="transmembrane region" description="Helical" evidence="10">
    <location>
        <begin position="314"/>
        <end position="333"/>
    </location>
</feature>
<feature type="transmembrane region" description="Helical" evidence="10">
    <location>
        <begin position="196"/>
        <end position="215"/>
    </location>
</feature>
<evidence type="ECO:0000313" key="11">
    <source>
        <dbReference type="EMBL" id="NBI05448.1"/>
    </source>
</evidence>
<dbReference type="NCBIfam" id="TIGR00933">
    <property type="entry name" value="2a38"/>
    <property type="match status" value="1"/>
</dbReference>
<feature type="transmembrane region" description="Helical" evidence="10">
    <location>
        <begin position="260"/>
        <end position="278"/>
    </location>
</feature>
<feature type="transmembrane region" description="Helical" evidence="10">
    <location>
        <begin position="354"/>
        <end position="375"/>
    </location>
</feature>
<dbReference type="InterPro" id="IPR004772">
    <property type="entry name" value="TrkH"/>
</dbReference>
<keyword evidence="9 10" id="KW-0472">Membrane</keyword>
<dbReference type="AlphaFoldDB" id="A0A845QWB3"/>
<protein>
    <submittedName>
        <fullName evidence="11">Trk family potassium uptake protein</fullName>
    </submittedName>
</protein>
<keyword evidence="7 10" id="KW-1133">Transmembrane helix</keyword>
<feature type="transmembrane region" description="Helical" evidence="10">
    <location>
        <begin position="47"/>
        <end position="69"/>
    </location>
</feature>
<evidence type="ECO:0000256" key="4">
    <source>
        <dbReference type="ARBA" id="ARBA00022538"/>
    </source>
</evidence>
<evidence type="ECO:0000256" key="10">
    <source>
        <dbReference type="SAM" id="Phobius"/>
    </source>
</evidence>
<comment type="subcellular location">
    <subcellularLocation>
        <location evidence="1">Cell membrane</location>
        <topology evidence="1">Multi-pass membrane protein</topology>
    </subcellularLocation>
</comment>
<dbReference type="Proteomes" id="UP000467132">
    <property type="component" value="Unassembled WGS sequence"/>
</dbReference>
<keyword evidence="6" id="KW-0630">Potassium</keyword>
<dbReference type="InterPro" id="IPR003445">
    <property type="entry name" value="Cat_transpt"/>
</dbReference>
<proteinExistence type="predicted"/>
<dbReference type="GO" id="GO:0005886">
    <property type="term" value="C:plasma membrane"/>
    <property type="evidence" value="ECO:0007669"/>
    <property type="project" value="UniProtKB-SubCell"/>
</dbReference>
<feature type="transmembrane region" description="Helical" evidence="10">
    <location>
        <begin position="81"/>
        <end position="105"/>
    </location>
</feature>
<evidence type="ECO:0000256" key="3">
    <source>
        <dbReference type="ARBA" id="ARBA00022475"/>
    </source>
</evidence>
<dbReference type="PANTHER" id="PTHR32024">
    <property type="entry name" value="TRK SYSTEM POTASSIUM UPTAKE PROTEIN TRKG-RELATED"/>
    <property type="match status" value="1"/>
</dbReference>